<gene>
    <name evidence="1" type="ORF">EYF80_028848</name>
</gene>
<dbReference type="EMBL" id="SRLO01000324">
    <property type="protein sequence ID" value="TNN60968.1"/>
    <property type="molecule type" value="Genomic_DNA"/>
</dbReference>
<comment type="caution">
    <text evidence="1">The sequence shown here is derived from an EMBL/GenBank/DDBJ whole genome shotgun (WGS) entry which is preliminary data.</text>
</comment>
<reference evidence="1 2" key="1">
    <citation type="submission" date="2019-03" db="EMBL/GenBank/DDBJ databases">
        <title>First draft genome of Liparis tanakae, snailfish: a comprehensive survey of snailfish specific genes.</title>
        <authorList>
            <person name="Kim W."/>
            <person name="Song I."/>
            <person name="Jeong J.-H."/>
            <person name="Kim D."/>
            <person name="Kim S."/>
            <person name="Ryu S."/>
            <person name="Song J.Y."/>
            <person name="Lee S.K."/>
        </authorList>
    </citation>
    <scope>NUCLEOTIDE SEQUENCE [LARGE SCALE GENOMIC DNA]</scope>
    <source>
        <tissue evidence="1">Muscle</tissue>
    </source>
</reference>
<sequence length="59" mass="6733">MGSRIWNDMIQTALWKDFSQTARSVASSTRKVWLWPCPTRILKHRDSTSCCSGECSSPK</sequence>
<accession>A0A4Z2H524</accession>
<protein>
    <submittedName>
        <fullName evidence="1">Uncharacterized protein</fullName>
    </submittedName>
</protein>
<dbReference type="Proteomes" id="UP000314294">
    <property type="component" value="Unassembled WGS sequence"/>
</dbReference>
<organism evidence="1 2">
    <name type="scientific">Liparis tanakae</name>
    <name type="common">Tanaka's snailfish</name>
    <dbReference type="NCBI Taxonomy" id="230148"/>
    <lineage>
        <taxon>Eukaryota</taxon>
        <taxon>Metazoa</taxon>
        <taxon>Chordata</taxon>
        <taxon>Craniata</taxon>
        <taxon>Vertebrata</taxon>
        <taxon>Euteleostomi</taxon>
        <taxon>Actinopterygii</taxon>
        <taxon>Neopterygii</taxon>
        <taxon>Teleostei</taxon>
        <taxon>Neoteleostei</taxon>
        <taxon>Acanthomorphata</taxon>
        <taxon>Eupercaria</taxon>
        <taxon>Perciformes</taxon>
        <taxon>Cottioidei</taxon>
        <taxon>Cottales</taxon>
        <taxon>Liparidae</taxon>
        <taxon>Liparis</taxon>
    </lineage>
</organism>
<keyword evidence="2" id="KW-1185">Reference proteome</keyword>
<dbReference type="AlphaFoldDB" id="A0A4Z2H524"/>
<evidence type="ECO:0000313" key="2">
    <source>
        <dbReference type="Proteomes" id="UP000314294"/>
    </source>
</evidence>
<evidence type="ECO:0000313" key="1">
    <source>
        <dbReference type="EMBL" id="TNN60968.1"/>
    </source>
</evidence>
<name>A0A4Z2H524_9TELE</name>
<proteinExistence type="predicted"/>